<feature type="transmembrane region" description="Helical" evidence="1">
    <location>
        <begin position="168"/>
        <end position="192"/>
    </location>
</feature>
<name>A0A953M034_9BACT</name>
<reference evidence="4" key="2">
    <citation type="submission" date="2021-08" db="EMBL/GenBank/DDBJ databases">
        <authorList>
            <person name="Dalcin Martins P."/>
        </authorList>
    </citation>
    <scope>NUCLEOTIDE SEQUENCE</scope>
    <source>
        <strain evidence="4">MAG_39</strain>
    </source>
</reference>
<keyword evidence="1" id="KW-0812">Transmembrane</keyword>
<sequence>MLSYLVSFLHAFLPVSLMTGMLVALWKRNNERRRTRSLAISLAVGLLSGILVYWISFRQEAVTSARTSLYAAGILAVVFGAGVLILPGSRYRAVPVIGWGTARSLIAVISAVAAFSFLARLAEQALSSLSILNTELLMNTGGILAGAFLIAFLIPLMARVSTKSGRGVVSGVFLFASILLLLQWCAEVLLGLMRLEMVEVTSGRLSFVAKVAQYATLLPYIQVGIITALSLLFFSGRTVFTPHDLQGMQKAERRKARSRVLFERRWFQSALVSAGVILAVLLSFDLYASRPPKISPPVNLKPDSGGLIKVRIDDVKDGNLHRYSYITDDGHVIRFFMINRSTKSSGGRNRISVVYDACMLCGDMGYIKEKNEVICIACNVRIFTPSIGKAGGCNPIPLNYTIEGEYVVVSAEELDKGARYFSEVISIQVRDPVTGKELNNLTAPNRYEYKGRTYFFESGESEEKFRTSPETYAGDRQSRYFRVQGFRES</sequence>
<feature type="transmembrane region" description="Helical" evidence="1">
    <location>
        <begin position="212"/>
        <end position="234"/>
    </location>
</feature>
<evidence type="ECO:0000313" key="4">
    <source>
        <dbReference type="EMBL" id="MBZ0154635.1"/>
    </source>
</evidence>
<feature type="transmembrane region" description="Helical" evidence="1">
    <location>
        <begin position="93"/>
        <end position="116"/>
    </location>
</feature>
<dbReference type="InterPro" id="IPR007029">
    <property type="entry name" value="YHS_dom"/>
</dbReference>
<dbReference type="InterPro" id="IPR018758">
    <property type="entry name" value="FtrD-like"/>
</dbReference>
<feature type="transmembrane region" description="Helical" evidence="1">
    <location>
        <begin position="6"/>
        <end position="26"/>
    </location>
</feature>
<dbReference type="EMBL" id="JAIOIV010000004">
    <property type="protein sequence ID" value="MBZ0154635.1"/>
    <property type="molecule type" value="Genomic_DNA"/>
</dbReference>
<protein>
    <submittedName>
        <fullName evidence="4">Fe-S-containing protein</fullName>
    </submittedName>
</protein>
<dbReference type="Pfam" id="PF10080">
    <property type="entry name" value="FtrD-like"/>
    <property type="match status" value="1"/>
</dbReference>
<evidence type="ECO:0000259" key="3">
    <source>
        <dbReference type="Pfam" id="PF10080"/>
    </source>
</evidence>
<proteinExistence type="predicted"/>
<dbReference type="AlphaFoldDB" id="A0A953M034"/>
<reference evidence="4" key="1">
    <citation type="journal article" date="2021" name="bioRxiv">
        <title>Unraveling nitrogen, sulfur and carbon metabolic pathways and microbial community transcriptional responses to substrate deprivation and toxicity stresses in a bioreactor mimicking anoxic brackish coastal sediment conditions.</title>
        <authorList>
            <person name="Martins P.D."/>
            <person name="Echeveste M.J."/>
            <person name="Arshad A."/>
            <person name="Kurth J."/>
            <person name="Ouboter H."/>
            <person name="Jetten M.S.M."/>
            <person name="Welte C.U."/>
        </authorList>
    </citation>
    <scope>NUCLEOTIDE SEQUENCE</scope>
    <source>
        <strain evidence="4">MAG_39</strain>
    </source>
</reference>
<dbReference type="InterPro" id="IPR009078">
    <property type="entry name" value="Ferritin-like_SF"/>
</dbReference>
<feature type="transmembrane region" description="Helical" evidence="1">
    <location>
        <begin position="136"/>
        <end position="156"/>
    </location>
</feature>
<feature type="transmembrane region" description="Helical" evidence="1">
    <location>
        <begin position="266"/>
        <end position="288"/>
    </location>
</feature>
<feature type="domain" description="Membrane iron-sulfur containing protein FtrD-like" evidence="3">
    <location>
        <begin position="315"/>
        <end position="421"/>
    </location>
</feature>
<dbReference type="Proteomes" id="UP000705867">
    <property type="component" value="Unassembled WGS sequence"/>
</dbReference>
<feature type="domain" description="YHS" evidence="2">
    <location>
        <begin position="429"/>
        <end position="475"/>
    </location>
</feature>
<accession>A0A953M034</accession>
<evidence type="ECO:0000256" key="1">
    <source>
        <dbReference type="SAM" id="Phobius"/>
    </source>
</evidence>
<gene>
    <name evidence="4" type="ORF">K8I29_00280</name>
</gene>
<keyword evidence="1" id="KW-1133">Transmembrane helix</keyword>
<evidence type="ECO:0000313" key="5">
    <source>
        <dbReference type="Proteomes" id="UP000705867"/>
    </source>
</evidence>
<organism evidence="4 5">
    <name type="scientific">Candidatus Nitrobium versatile</name>
    <dbReference type="NCBI Taxonomy" id="2884831"/>
    <lineage>
        <taxon>Bacteria</taxon>
        <taxon>Pseudomonadati</taxon>
        <taxon>Nitrospirota</taxon>
        <taxon>Nitrospiria</taxon>
        <taxon>Nitrospirales</taxon>
        <taxon>Nitrospiraceae</taxon>
        <taxon>Candidatus Nitrobium</taxon>
    </lineage>
</organism>
<feature type="transmembrane region" description="Helical" evidence="1">
    <location>
        <begin position="38"/>
        <end position="56"/>
    </location>
</feature>
<evidence type="ECO:0000259" key="2">
    <source>
        <dbReference type="Pfam" id="PF04945"/>
    </source>
</evidence>
<dbReference type="SUPFAM" id="SSF47240">
    <property type="entry name" value="Ferritin-like"/>
    <property type="match status" value="1"/>
</dbReference>
<comment type="caution">
    <text evidence="4">The sequence shown here is derived from an EMBL/GenBank/DDBJ whole genome shotgun (WGS) entry which is preliminary data.</text>
</comment>
<keyword evidence="1" id="KW-0472">Membrane</keyword>
<dbReference type="Pfam" id="PF04945">
    <property type="entry name" value="YHS"/>
    <property type="match status" value="1"/>
</dbReference>
<feature type="transmembrane region" description="Helical" evidence="1">
    <location>
        <begin position="68"/>
        <end position="86"/>
    </location>
</feature>